<evidence type="ECO:0000313" key="5">
    <source>
        <dbReference type="Proteomes" id="UP000318336"/>
    </source>
</evidence>
<dbReference type="Proteomes" id="UP000318336">
    <property type="component" value="Unassembled WGS sequence"/>
</dbReference>
<keyword evidence="4" id="KW-0503">Monooxygenase</keyword>
<dbReference type="CDD" id="cd01097">
    <property type="entry name" value="Tetrahydromethanopterin_reductase"/>
    <property type="match status" value="1"/>
</dbReference>
<dbReference type="GO" id="GO:0004497">
    <property type="term" value="F:monooxygenase activity"/>
    <property type="evidence" value="ECO:0007669"/>
    <property type="project" value="UniProtKB-KW"/>
</dbReference>
<evidence type="ECO:0000256" key="2">
    <source>
        <dbReference type="SAM" id="MobiDB-lite"/>
    </source>
</evidence>
<keyword evidence="5" id="KW-1185">Reference proteome</keyword>
<gene>
    <name evidence="4" type="ORF">FB554_1703</name>
</gene>
<feature type="domain" description="Luciferase-like" evidence="3">
    <location>
        <begin position="22"/>
        <end position="239"/>
    </location>
</feature>
<evidence type="ECO:0000313" key="4">
    <source>
        <dbReference type="EMBL" id="TQL33553.1"/>
    </source>
</evidence>
<dbReference type="InterPro" id="IPR050564">
    <property type="entry name" value="F420-G6PD/mer"/>
</dbReference>
<proteinExistence type="predicted"/>
<comment type="caution">
    <text evidence="4">The sequence shown here is derived from an EMBL/GenBank/DDBJ whole genome shotgun (WGS) entry which is preliminary data.</text>
</comment>
<organism evidence="4 5">
    <name type="scientific">Barrientosiimonas humi</name>
    <dbReference type="NCBI Taxonomy" id="999931"/>
    <lineage>
        <taxon>Bacteria</taxon>
        <taxon>Bacillati</taxon>
        <taxon>Actinomycetota</taxon>
        <taxon>Actinomycetes</taxon>
        <taxon>Micrococcales</taxon>
        <taxon>Dermacoccaceae</taxon>
        <taxon>Barrientosiimonas</taxon>
    </lineage>
</organism>
<dbReference type="PANTHER" id="PTHR43244">
    <property type="match status" value="1"/>
</dbReference>
<accession>A0A542XCI2</accession>
<dbReference type="InterPro" id="IPR011251">
    <property type="entry name" value="Luciferase-like_dom"/>
</dbReference>
<evidence type="ECO:0000256" key="1">
    <source>
        <dbReference type="ARBA" id="ARBA00023002"/>
    </source>
</evidence>
<feature type="region of interest" description="Disordered" evidence="2">
    <location>
        <begin position="1"/>
        <end position="22"/>
    </location>
</feature>
<dbReference type="PANTHER" id="PTHR43244:SF1">
    <property type="entry name" value="5,10-METHYLENETETRAHYDROMETHANOPTERIN REDUCTASE"/>
    <property type="match status" value="1"/>
</dbReference>
<reference evidence="4 5" key="1">
    <citation type="submission" date="2019-06" db="EMBL/GenBank/DDBJ databases">
        <title>Sequencing the genomes of 1000 actinobacteria strains.</title>
        <authorList>
            <person name="Klenk H.-P."/>
        </authorList>
    </citation>
    <scope>NUCLEOTIDE SEQUENCE [LARGE SCALE GENOMIC DNA]</scope>
    <source>
        <strain evidence="4 5">DSM 24617</strain>
    </source>
</reference>
<keyword evidence="1" id="KW-0560">Oxidoreductase</keyword>
<dbReference type="AlphaFoldDB" id="A0A542XCI2"/>
<evidence type="ECO:0000259" key="3">
    <source>
        <dbReference type="Pfam" id="PF00296"/>
    </source>
</evidence>
<name>A0A542XCI2_9MICO</name>
<dbReference type="Pfam" id="PF00296">
    <property type="entry name" value="Bac_luciferase"/>
    <property type="match status" value="1"/>
</dbReference>
<dbReference type="Gene3D" id="3.20.20.30">
    <property type="entry name" value="Luciferase-like domain"/>
    <property type="match status" value="1"/>
</dbReference>
<dbReference type="EMBL" id="VFOK01000001">
    <property type="protein sequence ID" value="TQL33553.1"/>
    <property type="molecule type" value="Genomic_DNA"/>
</dbReference>
<protein>
    <submittedName>
        <fullName evidence="4">Luciferase-like monooxygenase</fullName>
    </submittedName>
</protein>
<dbReference type="InterPro" id="IPR036661">
    <property type="entry name" value="Luciferase-like_sf"/>
</dbReference>
<sequence length="277" mass="28860">MSSGTSSVPGMAETGLIVPPDQPPERYREAVLAAERAGLPEVWFWEDCFAESGLAPAAAALAWTERIRVGVGLLPVPLRNVALTAMELATLARLFPGRLLPGIGHGVLEWMGQAGVRAESPMTLLREHATALRALLAGESVTVEGRYVRLDGVQLRWPPEQVPPVLVGAVGPKTIALAGELGDGLILTGGTSAAAVREAVARLRGARPAGAAEPDVVVFTDLPVDASVQQLTDRVYELADAGATRVPVLALGDRGPESGPAILDFAARLGAISIRLA</sequence>
<dbReference type="GO" id="GO:0016705">
    <property type="term" value="F:oxidoreductase activity, acting on paired donors, with incorporation or reduction of molecular oxygen"/>
    <property type="evidence" value="ECO:0007669"/>
    <property type="project" value="InterPro"/>
</dbReference>
<dbReference type="SUPFAM" id="SSF51679">
    <property type="entry name" value="Bacterial luciferase-like"/>
    <property type="match status" value="1"/>
</dbReference>